<evidence type="ECO:0000259" key="6">
    <source>
        <dbReference type="Pfam" id="PF07731"/>
    </source>
</evidence>
<evidence type="ECO:0000313" key="9">
    <source>
        <dbReference type="Proteomes" id="UP000006876"/>
    </source>
</evidence>
<reference evidence="8 9" key="1">
    <citation type="journal article" date="2011" name="J. Bacteriol.">
        <title>Complete genome sequence of the haloaromatic acid-degrading bacterium Achromobacter xylosoxidans A8.</title>
        <authorList>
            <person name="Strnad H."/>
            <person name="Ridl J."/>
            <person name="Paces J."/>
            <person name="Kolar M."/>
            <person name="Vlcek C."/>
            <person name="Paces V."/>
        </authorList>
    </citation>
    <scope>NUCLEOTIDE SEQUENCE [LARGE SCALE GENOMIC DNA]</scope>
    <source>
        <strain evidence="8 9">A8</strain>
    </source>
</reference>
<dbReference type="AlphaFoldDB" id="E3HH94"/>
<accession>E3HH94</accession>
<dbReference type="STRING" id="762376.AXYL_05745"/>
<dbReference type="RefSeq" id="WP_013396342.1">
    <property type="nucleotide sequence ID" value="NC_014640.1"/>
</dbReference>
<name>E3HH94_ACHXA</name>
<dbReference type="Proteomes" id="UP000006876">
    <property type="component" value="Chromosome"/>
</dbReference>
<dbReference type="CDD" id="cd13896">
    <property type="entry name" value="CuRO_3_CopA"/>
    <property type="match status" value="1"/>
</dbReference>
<dbReference type="InterPro" id="IPR045087">
    <property type="entry name" value="Cu-oxidase_fam"/>
</dbReference>
<evidence type="ECO:0000256" key="1">
    <source>
        <dbReference type="ARBA" id="ARBA00004418"/>
    </source>
</evidence>
<dbReference type="CDD" id="cd13848">
    <property type="entry name" value="CuRO_1_CopA"/>
    <property type="match status" value="1"/>
</dbReference>
<dbReference type="PROSITE" id="PS00079">
    <property type="entry name" value="MULTICOPPER_OXIDASE1"/>
    <property type="match status" value="2"/>
</dbReference>
<dbReference type="NCBIfam" id="TIGR01480">
    <property type="entry name" value="copper_res_A"/>
    <property type="match status" value="1"/>
</dbReference>
<dbReference type="GO" id="GO:0016491">
    <property type="term" value="F:oxidoreductase activity"/>
    <property type="evidence" value="ECO:0007669"/>
    <property type="project" value="UniProtKB-KW"/>
</dbReference>
<dbReference type="Pfam" id="PF07732">
    <property type="entry name" value="Cu-oxidase_3"/>
    <property type="match status" value="1"/>
</dbReference>
<dbReference type="InterPro" id="IPR001117">
    <property type="entry name" value="Cu-oxidase_2nd"/>
</dbReference>
<dbReference type="Gene3D" id="2.60.40.420">
    <property type="entry name" value="Cupredoxins - blue copper proteins"/>
    <property type="match status" value="3"/>
</dbReference>
<dbReference type="InterPro" id="IPR011707">
    <property type="entry name" value="Cu-oxidase-like_N"/>
</dbReference>
<dbReference type="Pfam" id="PF00394">
    <property type="entry name" value="Cu-oxidase"/>
    <property type="match status" value="1"/>
</dbReference>
<feature type="domain" description="Plastocyanin-like" evidence="6">
    <location>
        <begin position="503"/>
        <end position="621"/>
    </location>
</feature>
<dbReference type="CDD" id="cd13874">
    <property type="entry name" value="CuRO_2_CopA"/>
    <property type="match status" value="1"/>
</dbReference>
<dbReference type="GO" id="GO:0005507">
    <property type="term" value="F:copper ion binding"/>
    <property type="evidence" value="ECO:0007669"/>
    <property type="project" value="InterPro"/>
</dbReference>
<sequence>MSRAVSNPRRRFVQGLATGGALAGMGLWSPSSWAQAAPARQSVLSGTEFDLEIGESPANFTGAPRIATTVNGMLPAPTLRWREGDRVTLRVTNRLREDTSIHWHGIILPTGMDGVPGLSFPGIAPGETFTYQFDVGQSGTYWYHSHSGFQEQTGLYGAIVIDPKRPDPVRADRDYVVLLSDWTDEDPMSVFRKLKVMPDYYNYIQPTVGSLIDDAEKSGWKNALNERLMWQKMRMNQTDLADVSGATYTFLTNGKSPAGNWTGLFRPGERIRLRFINGSAMTYFDVRIPGLKMTVVAADGLAVRPVEVEEFRIAVAETYDVIVEPQDERAYTIFSQAMDRSGYARGTLAPREGMQAEVPALDPVQVLTMMDMGMAHDMPGMDMGGGQAGGMDHGAQGAMNHGAQGGMSQGAMGGMNHAGMAGMAGMNHGGMDHGAMSGSPGASEGGMVEVKHPYPAERSPANSMLPDIVSTRLDDPGVGLRNNGRRVLTYADLHSMVEPADNRQPTREIELHLTGNMDRYMWSFNGLKFTEAKPIVLKYGERVRFVLVNDTMMTHPIHLHGLWSDLESADGNFQVRKHTISLNPAQRLSYRVSADARGNWAYHCHLLFHMEAGMFRAVVVE</sequence>
<evidence type="ECO:0000259" key="7">
    <source>
        <dbReference type="Pfam" id="PF07732"/>
    </source>
</evidence>
<dbReference type="InterPro" id="IPR011706">
    <property type="entry name" value="Cu-oxidase_C"/>
</dbReference>
<gene>
    <name evidence="8" type="ordered locus">AXYL_05745</name>
</gene>
<dbReference type="Pfam" id="PF07731">
    <property type="entry name" value="Cu-oxidase_2"/>
    <property type="match status" value="1"/>
</dbReference>
<dbReference type="PROSITE" id="PS00080">
    <property type="entry name" value="MULTICOPPER_OXIDASE2"/>
    <property type="match status" value="1"/>
</dbReference>
<dbReference type="InterPro" id="IPR034279">
    <property type="entry name" value="CuRO_3_CopA"/>
</dbReference>
<dbReference type="PROSITE" id="PS51318">
    <property type="entry name" value="TAT"/>
    <property type="match status" value="1"/>
</dbReference>
<dbReference type="KEGG" id="axy:AXYL_05745"/>
<dbReference type="GO" id="GO:0042597">
    <property type="term" value="C:periplasmic space"/>
    <property type="evidence" value="ECO:0007669"/>
    <property type="project" value="UniProtKB-SubCell"/>
</dbReference>
<evidence type="ECO:0000256" key="4">
    <source>
        <dbReference type="ARBA" id="ARBA00023008"/>
    </source>
</evidence>
<evidence type="ECO:0000313" key="8">
    <source>
        <dbReference type="EMBL" id="ADP19044.1"/>
    </source>
</evidence>
<dbReference type="NCBIfam" id="TIGR01409">
    <property type="entry name" value="TAT_signal_seq"/>
    <property type="match status" value="1"/>
</dbReference>
<protein>
    <submittedName>
        <fullName evidence="8">Copper resistance protein A 2</fullName>
    </submittedName>
</protein>
<dbReference type="EMBL" id="CP002287">
    <property type="protein sequence ID" value="ADP19044.1"/>
    <property type="molecule type" value="Genomic_DNA"/>
</dbReference>
<keyword evidence="2" id="KW-0479">Metal-binding</keyword>
<dbReference type="InterPro" id="IPR034284">
    <property type="entry name" value="CuRO_1_CopA"/>
</dbReference>
<dbReference type="PATRIC" id="fig|762376.5.peg.5756"/>
<feature type="domain" description="Plastocyanin-like" evidence="5">
    <location>
        <begin position="174"/>
        <end position="342"/>
    </location>
</feature>
<organism evidence="8 9">
    <name type="scientific">Achromobacter xylosoxidans (strain A8)</name>
    <dbReference type="NCBI Taxonomy" id="762376"/>
    <lineage>
        <taxon>Bacteria</taxon>
        <taxon>Pseudomonadati</taxon>
        <taxon>Pseudomonadota</taxon>
        <taxon>Betaproteobacteria</taxon>
        <taxon>Burkholderiales</taxon>
        <taxon>Alcaligenaceae</taxon>
        <taxon>Achromobacter</taxon>
    </lineage>
</organism>
<keyword evidence="3" id="KW-0560">Oxidoreductase</keyword>
<dbReference type="InterPro" id="IPR034282">
    <property type="entry name" value="CuRO_2_CopA"/>
</dbReference>
<dbReference type="HOGENOM" id="CLU_009100_5_2_4"/>
<dbReference type="InterPro" id="IPR006311">
    <property type="entry name" value="TAT_signal"/>
</dbReference>
<feature type="domain" description="Plastocyanin-like" evidence="7">
    <location>
        <begin position="55"/>
        <end position="164"/>
    </location>
</feature>
<dbReference type="PANTHER" id="PTHR11709">
    <property type="entry name" value="MULTI-COPPER OXIDASE"/>
    <property type="match status" value="1"/>
</dbReference>
<dbReference type="InterPro" id="IPR008972">
    <property type="entry name" value="Cupredoxin"/>
</dbReference>
<dbReference type="PANTHER" id="PTHR11709:SF394">
    <property type="entry name" value="FI03373P-RELATED"/>
    <property type="match status" value="1"/>
</dbReference>
<dbReference type="SUPFAM" id="SSF49503">
    <property type="entry name" value="Cupredoxins"/>
    <property type="match status" value="3"/>
</dbReference>
<dbReference type="eggNOG" id="COG2132">
    <property type="taxonomic scope" value="Bacteria"/>
</dbReference>
<dbReference type="InterPro" id="IPR033138">
    <property type="entry name" value="Cu_oxidase_CS"/>
</dbReference>
<dbReference type="InterPro" id="IPR006376">
    <property type="entry name" value="Cu-R_CopA"/>
</dbReference>
<dbReference type="InterPro" id="IPR019546">
    <property type="entry name" value="TAT_signal_bac_arc"/>
</dbReference>
<keyword evidence="4" id="KW-0186">Copper</keyword>
<dbReference type="InterPro" id="IPR002355">
    <property type="entry name" value="Cu_oxidase_Cu_BS"/>
</dbReference>
<dbReference type="OrthoDB" id="9757546at2"/>
<comment type="subcellular location">
    <subcellularLocation>
        <location evidence="1">Periplasm</location>
    </subcellularLocation>
</comment>
<evidence type="ECO:0000256" key="2">
    <source>
        <dbReference type="ARBA" id="ARBA00022723"/>
    </source>
</evidence>
<evidence type="ECO:0000256" key="3">
    <source>
        <dbReference type="ARBA" id="ARBA00023002"/>
    </source>
</evidence>
<evidence type="ECO:0000259" key="5">
    <source>
        <dbReference type="Pfam" id="PF00394"/>
    </source>
</evidence>
<proteinExistence type="predicted"/>